<keyword evidence="16" id="KW-1185">Reference proteome</keyword>
<accession>A0ABU2K5T6</accession>
<dbReference type="Gene3D" id="6.10.340.10">
    <property type="match status" value="1"/>
</dbReference>
<dbReference type="SMART" id="SM00387">
    <property type="entry name" value="HATPase_c"/>
    <property type="match status" value="1"/>
</dbReference>
<keyword evidence="15" id="KW-0067">ATP-binding</keyword>
<evidence type="ECO:0000256" key="3">
    <source>
        <dbReference type="ARBA" id="ARBA00012438"/>
    </source>
</evidence>
<dbReference type="Pfam" id="PF00512">
    <property type="entry name" value="HisKA"/>
    <property type="match status" value="1"/>
</dbReference>
<feature type="transmembrane region" description="Helical" evidence="12">
    <location>
        <begin position="159"/>
        <end position="179"/>
    </location>
</feature>
<dbReference type="CDD" id="cd06225">
    <property type="entry name" value="HAMP"/>
    <property type="match status" value="1"/>
</dbReference>
<dbReference type="PRINTS" id="PR00344">
    <property type="entry name" value="BCTRLSENSOR"/>
</dbReference>
<evidence type="ECO:0000256" key="10">
    <source>
        <dbReference type="ARBA" id="ARBA00023136"/>
    </source>
</evidence>
<dbReference type="InterPro" id="IPR003661">
    <property type="entry name" value="HisK_dim/P_dom"/>
</dbReference>
<feature type="domain" description="HAMP" evidence="14">
    <location>
        <begin position="180"/>
        <end position="232"/>
    </location>
</feature>
<dbReference type="InterPro" id="IPR004358">
    <property type="entry name" value="Sig_transdc_His_kin-like_C"/>
</dbReference>
<feature type="compositionally biased region" description="Polar residues" evidence="11">
    <location>
        <begin position="472"/>
        <end position="481"/>
    </location>
</feature>
<dbReference type="PANTHER" id="PTHR45436">
    <property type="entry name" value="SENSOR HISTIDINE KINASE YKOH"/>
    <property type="match status" value="1"/>
</dbReference>
<feature type="region of interest" description="Disordered" evidence="11">
    <location>
        <begin position="451"/>
        <end position="481"/>
    </location>
</feature>
<dbReference type="SUPFAM" id="SSF158472">
    <property type="entry name" value="HAMP domain-like"/>
    <property type="match status" value="1"/>
</dbReference>
<keyword evidence="10 12" id="KW-0472">Membrane</keyword>
<evidence type="ECO:0000313" key="15">
    <source>
        <dbReference type="EMBL" id="MDT0275562.1"/>
    </source>
</evidence>
<keyword evidence="7" id="KW-0418">Kinase</keyword>
<comment type="caution">
    <text evidence="15">The sequence shown here is derived from an EMBL/GenBank/DDBJ whole genome shotgun (WGS) entry which is preliminary data.</text>
</comment>
<dbReference type="InterPro" id="IPR050428">
    <property type="entry name" value="TCS_sensor_his_kinase"/>
</dbReference>
<dbReference type="InterPro" id="IPR003594">
    <property type="entry name" value="HATPase_dom"/>
</dbReference>
<name>A0ABU2K5T6_9ACTN</name>
<evidence type="ECO:0000256" key="4">
    <source>
        <dbReference type="ARBA" id="ARBA00022553"/>
    </source>
</evidence>
<proteinExistence type="predicted"/>
<evidence type="ECO:0000256" key="12">
    <source>
        <dbReference type="SAM" id="Phobius"/>
    </source>
</evidence>
<dbReference type="InterPro" id="IPR005467">
    <property type="entry name" value="His_kinase_dom"/>
</dbReference>
<dbReference type="Gene3D" id="3.30.565.10">
    <property type="entry name" value="Histidine kinase-like ATPase, C-terminal domain"/>
    <property type="match status" value="1"/>
</dbReference>
<dbReference type="SUPFAM" id="SSF55874">
    <property type="entry name" value="ATPase domain of HSP90 chaperone/DNA topoisomerase II/histidine kinase"/>
    <property type="match status" value="1"/>
</dbReference>
<protein>
    <recommendedName>
        <fullName evidence="3">histidine kinase</fullName>
        <ecNumber evidence="3">2.7.13.3</ecNumber>
    </recommendedName>
</protein>
<dbReference type="GO" id="GO:0005524">
    <property type="term" value="F:ATP binding"/>
    <property type="evidence" value="ECO:0007669"/>
    <property type="project" value="UniProtKB-KW"/>
</dbReference>
<dbReference type="PROSITE" id="PS50885">
    <property type="entry name" value="HAMP"/>
    <property type="match status" value="1"/>
</dbReference>
<comment type="subcellular location">
    <subcellularLocation>
        <location evidence="2">Cell membrane</location>
    </subcellularLocation>
</comment>
<dbReference type="SMART" id="SM00388">
    <property type="entry name" value="HisKA"/>
    <property type="match status" value="1"/>
</dbReference>
<comment type="catalytic activity">
    <reaction evidence="1">
        <text>ATP + protein L-histidine = ADP + protein N-phospho-L-histidine.</text>
        <dbReference type="EC" id="2.7.13.3"/>
    </reaction>
</comment>
<dbReference type="SMART" id="SM00304">
    <property type="entry name" value="HAMP"/>
    <property type="match status" value="1"/>
</dbReference>
<dbReference type="InterPro" id="IPR003660">
    <property type="entry name" value="HAMP_dom"/>
</dbReference>
<keyword evidence="8 12" id="KW-1133">Transmembrane helix</keyword>
<dbReference type="InterPro" id="IPR036890">
    <property type="entry name" value="HATPase_C_sf"/>
</dbReference>
<evidence type="ECO:0000256" key="1">
    <source>
        <dbReference type="ARBA" id="ARBA00000085"/>
    </source>
</evidence>
<sequence length="481" mass="50287">MSSPLARRLGLGFAAIALVAALLAALLVNLAFSSRFESYLDQQRSARVDQIAAAVTGAYVSAEGWDPERLDQLGPAVSMAGAEVRLVDAAGETVWPTAGSPTSEMAQMHREMMAAGPLADPVTVPITVDGQPRGTLQVALPEGSVPLADRQLRSSVNRLLFVGGLAVALVASVLGLVFARRVTRPLAELTAAADDLRTGDRGRRAMVSGRDEVAELATAFNELAASAERQEALRQSFAADVAHELRTPLAILRSQLEAVQDGVLDLTPALVSSLHEETLRLGRLVADLETLTRDDHNSFSLERVTLDLAELVRSVAAGFQHRFAERGLQLDLRLTPAPVCGDRGRLAQVVTNLLGNAVKFVPVGGRVTVTTGTHGDAVRLEVSDDGPGIPEAELPQVFDRYFRGRGARANGSGIGLAVVATLVRAHGGGVSAMNAPDGGAGFTITFPAAEPPASAAASARPPSAVARGPMPESSTAPLLQE</sequence>
<evidence type="ECO:0000256" key="5">
    <source>
        <dbReference type="ARBA" id="ARBA00022679"/>
    </source>
</evidence>
<evidence type="ECO:0000256" key="7">
    <source>
        <dbReference type="ARBA" id="ARBA00022777"/>
    </source>
</evidence>
<evidence type="ECO:0000256" key="11">
    <source>
        <dbReference type="SAM" id="MobiDB-lite"/>
    </source>
</evidence>
<dbReference type="CDD" id="cd00082">
    <property type="entry name" value="HisKA"/>
    <property type="match status" value="1"/>
</dbReference>
<keyword evidence="6 12" id="KW-0812">Transmembrane</keyword>
<dbReference type="Pfam" id="PF00672">
    <property type="entry name" value="HAMP"/>
    <property type="match status" value="1"/>
</dbReference>
<evidence type="ECO:0000256" key="9">
    <source>
        <dbReference type="ARBA" id="ARBA00023012"/>
    </source>
</evidence>
<dbReference type="PANTHER" id="PTHR45436:SF5">
    <property type="entry name" value="SENSOR HISTIDINE KINASE TRCS"/>
    <property type="match status" value="1"/>
</dbReference>
<dbReference type="CDD" id="cd00075">
    <property type="entry name" value="HATPase"/>
    <property type="match status" value="1"/>
</dbReference>
<dbReference type="PROSITE" id="PS50109">
    <property type="entry name" value="HIS_KIN"/>
    <property type="match status" value="1"/>
</dbReference>
<dbReference type="RefSeq" id="WP_311344378.1">
    <property type="nucleotide sequence ID" value="NZ_JAVREI010000002.1"/>
</dbReference>
<gene>
    <name evidence="15" type="ORF">RM425_06560</name>
</gene>
<dbReference type="SUPFAM" id="SSF47384">
    <property type="entry name" value="Homodimeric domain of signal transducing histidine kinase"/>
    <property type="match status" value="1"/>
</dbReference>
<keyword evidence="5" id="KW-0808">Transferase</keyword>
<organism evidence="15 16">
    <name type="scientific">Blastococcus goldschmidtiae</name>
    <dbReference type="NCBI Taxonomy" id="3075546"/>
    <lineage>
        <taxon>Bacteria</taxon>
        <taxon>Bacillati</taxon>
        <taxon>Actinomycetota</taxon>
        <taxon>Actinomycetes</taxon>
        <taxon>Geodermatophilales</taxon>
        <taxon>Geodermatophilaceae</taxon>
        <taxon>Blastococcus</taxon>
    </lineage>
</organism>
<evidence type="ECO:0000313" key="16">
    <source>
        <dbReference type="Proteomes" id="UP001183222"/>
    </source>
</evidence>
<evidence type="ECO:0000259" key="13">
    <source>
        <dbReference type="PROSITE" id="PS50109"/>
    </source>
</evidence>
<keyword evidence="9" id="KW-0902">Two-component regulatory system</keyword>
<feature type="compositionally biased region" description="Low complexity" evidence="11">
    <location>
        <begin position="451"/>
        <end position="466"/>
    </location>
</feature>
<reference evidence="16" key="1">
    <citation type="submission" date="2023-07" db="EMBL/GenBank/DDBJ databases">
        <title>30 novel species of actinomycetes from the DSMZ collection.</title>
        <authorList>
            <person name="Nouioui I."/>
        </authorList>
    </citation>
    <scope>NUCLEOTIDE SEQUENCE [LARGE SCALE GENOMIC DNA]</scope>
    <source>
        <strain evidence="16">DSM 46792</strain>
    </source>
</reference>
<evidence type="ECO:0000256" key="2">
    <source>
        <dbReference type="ARBA" id="ARBA00004236"/>
    </source>
</evidence>
<dbReference type="Proteomes" id="UP001183222">
    <property type="component" value="Unassembled WGS sequence"/>
</dbReference>
<evidence type="ECO:0000256" key="6">
    <source>
        <dbReference type="ARBA" id="ARBA00022692"/>
    </source>
</evidence>
<dbReference type="Pfam" id="PF02518">
    <property type="entry name" value="HATPase_c"/>
    <property type="match status" value="1"/>
</dbReference>
<keyword evidence="4" id="KW-0597">Phosphoprotein</keyword>
<evidence type="ECO:0000256" key="8">
    <source>
        <dbReference type="ARBA" id="ARBA00022989"/>
    </source>
</evidence>
<dbReference type="EC" id="2.7.13.3" evidence="3"/>
<dbReference type="Gene3D" id="1.10.287.130">
    <property type="match status" value="1"/>
</dbReference>
<keyword evidence="15" id="KW-0547">Nucleotide-binding</keyword>
<feature type="domain" description="Histidine kinase" evidence="13">
    <location>
        <begin position="240"/>
        <end position="450"/>
    </location>
</feature>
<dbReference type="InterPro" id="IPR036097">
    <property type="entry name" value="HisK_dim/P_sf"/>
</dbReference>
<dbReference type="EMBL" id="JAVREI010000002">
    <property type="protein sequence ID" value="MDT0275562.1"/>
    <property type="molecule type" value="Genomic_DNA"/>
</dbReference>
<evidence type="ECO:0000259" key="14">
    <source>
        <dbReference type="PROSITE" id="PS50885"/>
    </source>
</evidence>